<proteinExistence type="predicted"/>
<comment type="caution">
    <text evidence="1">The sequence shown here is derived from an EMBL/GenBank/DDBJ whole genome shotgun (WGS) entry which is preliminary data.</text>
</comment>
<accession>A0ABV0U7Q7</accession>
<feature type="non-terminal residue" evidence="1">
    <location>
        <position position="1"/>
    </location>
</feature>
<reference evidence="1 2" key="1">
    <citation type="submission" date="2021-06" db="EMBL/GenBank/DDBJ databases">
        <authorList>
            <person name="Palmer J.M."/>
        </authorList>
    </citation>
    <scope>NUCLEOTIDE SEQUENCE [LARGE SCALE GENOMIC DNA]</scope>
    <source>
        <strain evidence="2">if_2019</strain>
        <tissue evidence="1">Muscle</tissue>
    </source>
</reference>
<gene>
    <name evidence="1" type="ORF">ILYODFUR_007506</name>
</gene>
<evidence type="ECO:0000313" key="2">
    <source>
        <dbReference type="Proteomes" id="UP001482620"/>
    </source>
</evidence>
<organism evidence="1 2">
    <name type="scientific">Ilyodon furcidens</name>
    <name type="common">goldbreast splitfin</name>
    <dbReference type="NCBI Taxonomy" id="33524"/>
    <lineage>
        <taxon>Eukaryota</taxon>
        <taxon>Metazoa</taxon>
        <taxon>Chordata</taxon>
        <taxon>Craniata</taxon>
        <taxon>Vertebrata</taxon>
        <taxon>Euteleostomi</taxon>
        <taxon>Actinopterygii</taxon>
        <taxon>Neopterygii</taxon>
        <taxon>Teleostei</taxon>
        <taxon>Neoteleostei</taxon>
        <taxon>Acanthomorphata</taxon>
        <taxon>Ovalentaria</taxon>
        <taxon>Atherinomorphae</taxon>
        <taxon>Cyprinodontiformes</taxon>
        <taxon>Goodeidae</taxon>
        <taxon>Ilyodon</taxon>
    </lineage>
</organism>
<dbReference type="Proteomes" id="UP001482620">
    <property type="component" value="Unassembled WGS sequence"/>
</dbReference>
<evidence type="ECO:0000313" key="1">
    <source>
        <dbReference type="EMBL" id="MEQ2239737.1"/>
    </source>
</evidence>
<keyword evidence="2" id="KW-1185">Reference proteome</keyword>
<dbReference type="EMBL" id="JAHRIQ010058411">
    <property type="protein sequence ID" value="MEQ2239737.1"/>
    <property type="molecule type" value="Genomic_DNA"/>
</dbReference>
<protein>
    <submittedName>
        <fullName evidence="1">Uncharacterized protein</fullName>
    </submittedName>
</protein>
<sequence length="71" mass="7652">KSFLLVQLLEAQKAVCGETHFISLSIHRQQVGVDLNLHGANPSSLLLNGHFSGNLKSLKAAPLHNLLHAGF</sequence>
<name>A0ABV0U7Q7_9TELE</name>